<proteinExistence type="inferred from homology"/>
<keyword evidence="7" id="KW-0699">rRNA-binding</keyword>
<evidence type="ECO:0000256" key="4">
    <source>
        <dbReference type="ARBA" id="ARBA00023274"/>
    </source>
</evidence>
<evidence type="ECO:0000313" key="8">
    <source>
        <dbReference type="EMBL" id="OSQ36630.1"/>
    </source>
</evidence>
<evidence type="ECO:0000256" key="6">
    <source>
        <dbReference type="ARBA" id="ARBA00047110"/>
    </source>
</evidence>
<comment type="subunit">
    <text evidence="6 7">Part of the 30S ribosomal subunit. Contacts proteins S3 and S10.</text>
</comment>
<organism evidence="8 9">
    <name type="scientific">Thalassospira mesophila</name>
    <dbReference type="NCBI Taxonomy" id="1293891"/>
    <lineage>
        <taxon>Bacteria</taxon>
        <taxon>Pseudomonadati</taxon>
        <taxon>Pseudomonadota</taxon>
        <taxon>Alphaproteobacteria</taxon>
        <taxon>Rhodospirillales</taxon>
        <taxon>Thalassospiraceae</taxon>
        <taxon>Thalassospira</taxon>
    </lineage>
</organism>
<evidence type="ECO:0000256" key="5">
    <source>
        <dbReference type="ARBA" id="ARBA00035167"/>
    </source>
</evidence>
<dbReference type="GO" id="GO:0006412">
    <property type="term" value="P:translation"/>
    <property type="evidence" value="ECO:0007669"/>
    <property type="project" value="UniProtKB-UniRule"/>
</dbReference>
<keyword evidence="3 7" id="KW-0689">Ribosomal protein</keyword>
<dbReference type="AlphaFoldDB" id="A0A1Y2KWS3"/>
<comment type="caution">
    <text evidence="8">The sequence shown here is derived from an EMBL/GenBank/DDBJ whole genome shotgun (WGS) entry which is preliminary data.</text>
</comment>
<comment type="function">
    <text evidence="1 7">Binds 16S rRNA, required for the assembly of 30S particles and may also be responsible for determining the conformation of the 16S rRNA at the A site.</text>
</comment>
<dbReference type="EMBL" id="JFKA01000010">
    <property type="protein sequence ID" value="OSQ36630.1"/>
    <property type="molecule type" value="Genomic_DNA"/>
</dbReference>
<gene>
    <name evidence="7" type="primary">rpsN</name>
    <name evidence="8" type="ORF">TMES_17880</name>
</gene>
<evidence type="ECO:0000256" key="1">
    <source>
        <dbReference type="ARBA" id="ARBA00003686"/>
    </source>
</evidence>
<evidence type="ECO:0000256" key="7">
    <source>
        <dbReference type="HAMAP-Rule" id="MF_00537"/>
    </source>
</evidence>
<dbReference type="OrthoDB" id="9810484at2"/>
<keyword evidence="4 7" id="KW-0687">Ribonucleoprotein</keyword>
<comment type="similarity">
    <text evidence="2 7">Belongs to the universal ribosomal protein uS14 family.</text>
</comment>
<evidence type="ECO:0000313" key="9">
    <source>
        <dbReference type="Proteomes" id="UP000193391"/>
    </source>
</evidence>
<dbReference type="InterPro" id="IPR018271">
    <property type="entry name" value="Ribosomal_uS14_CS"/>
</dbReference>
<dbReference type="RefSeq" id="WP_085585080.1">
    <property type="nucleotide sequence ID" value="NZ_JFKA01000010.1"/>
</dbReference>
<dbReference type="FunFam" id="1.10.287.1480:FF:000001">
    <property type="entry name" value="30S ribosomal protein S14"/>
    <property type="match status" value="1"/>
</dbReference>
<protein>
    <recommendedName>
        <fullName evidence="5 7">Small ribosomal subunit protein uS14</fullName>
    </recommendedName>
</protein>
<dbReference type="GO" id="GO:0019843">
    <property type="term" value="F:rRNA binding"/>
    <property type="evidence" value="ECO:0007669"/>
    <property type="project" value="UniProtKB-UniRule"/>
</dbReference>
<keyword evidence="9" id="KW-1185">Reference proteome</keyword>
<keyword evidence="7" id="KW-0694">RNA-binding</keyword>
<evidence type="ECO:0000256" key="2">
    <source>
        <dbReference type="ARBA" id="ARBA00009083"/>
    </source>
</evidence>
<dbReference type="PANTHER" id="PTHR19836:SF19">
    <property type="entry name" value="SMALL RIBOSOMAL SUBUNIT PROTEIN US14M"/>
    <property type="match status" value="1"/>
</dbReference>
<dbReference type="HAMAP" id="MF_00537">
    <property type="entry name" value="Ribosomal_uS14_1"/>
    <property type="match status" value="1"/>
</dbReference>
<sequence length="101" mass="11610">MAKKSAVQRELKRERLAKQYANKRAALKSIIDNRETSFEDRVVAVMKLAQLPRNSAPSRQRLRCAISGRPRGVYRKFRLSRIALRELASRGQIPGMVKSSW</sequence>
<dbReference type="InterPro" id="IPR001209">
    <property type="entry name" value="Ribosomal_uS14"/>
</dbReference>
<dbReference type="Proteomes" id="UP000193391">
    <property type="component" value="Unassembled WGS sequence"/>
</dbReference>
<dbReference type="GO" id="GO:0003735">
    <property type="term" value="F:structural constituent of ribosome"/>
    <property type="evidence" value="ECO:0007669"/>
    <property type="project" value="InterPro"/>
</dbReference>
<dbReference type="Pfam" id="PF00253">
    <property type="entry name" value="Ribosomal_S14"/>
    <property type="match status" value="1"/>
</dbReference>
<name>A0A1Y2KWS3_9PROT</name>
<dbReference type="GO" id="GO:0005737">
    <property type="term" value="C:cytoplasm"/>
    <property type="evidence" value="ECO:0007669"/>
    <property type="project" value="UniProtKB-ARBA"/>
</dbReference>
<dbReference type="Gene3D" id="1.10.287.1480">
    <property type="match status" value="1"/>
</dbReference>
<dbReference type="PANTHER" id="PTHR19836">
    <property type="entry name" value="30S RIBOSOMAL PROTEIN S14"/>
    <property type="match status" value="1"/>
</dbReference>
<dbReference type="NCBIfam" id="NF006477">
    <property type="entry name" value="PRK08881.1"/>
    <property type="match status" value="1"/>
</dbReference>
<dbReference type="GO" id="GO:0015935">
    <property type="term" value="C:small ribosomal subunit"/>
    <property type="evidence" value="ECO:0007669"/>
    <property type="project" value="TreeGrafter"/>
</dbReference>
<dbReference type="SUPFAM" id="SSF57716">
    <property type="entry name" value="Glucocorticoid receptor-like (DNA-binding domain)"/>
    <property type="match status" value="1"/>
</dbReference>
<evidence type="ECO:0000256" key="3">
    <source>
        <dbReference type="ARBA" id="ARBA00022980"/>
    </source>
</evidence>
<accession>A0A1Y2KWS3</accession>
<dbReference type="PROSITE" id="PS00527">
    <property type="entry name" value="RIBOSOMAL_S14"/>
    <property type="match status" value="1"/>
</dbReference>
<dbReference type="InterPro" id="IPR023036">
    <property type="entry name" value="Ribosomal_uS14_bac/plastid"/>
</dbReference>
<dbReference type="STRING" id="1293891.TMES_17880"/>
<reference evidence="8 9" key="1">
    <citation type="submission" date="2014-03" db="EMBL/GenBank/DDBJ databases">
        <title>The draft genome sequence of Thalassospira mesophila JCM 18969.</title>
        <authorList>
            <person name="Lai Q."/>
            <person name="Shao Z."/>
        </authorList>
    </citation>
    <scope>NUCLEOTIDE SEQUENCE [LARGE SCALE GENOMIC DNA]</scope>
    <source>
        <strain evidence="8 9">JCM 18969</strain>
    </source>
</reference>